<gene>
    <name evidence="1" type="ORF">DPMN_076764</name>
</gene>
<name>A0A9D3YMT3_DREPO</name>
<evidence type="ECO:0000313" key="1">
    <source>
        <dbReference type="EMBL" id="KAH3701768.1"/>
    </source>
</evidence>
<protein>
    <submittedName>
        <fullName evidence="1">Uncharacterized protein</fullName>
    </submittedName>
</protein>
<sequence>MQHIIGYMNHELALNEFLFIASEGWGLSINMTQYRKLLGTITVATRLWTTDGFVSHLKALRPENKENPWIRPYLEMIYNSYFESSIDKSVKMKCN</sequence>
<accession>A0A9D3YMT3</accession>
<dbReference type="Proteomes" id="UP000828390">
    <property type="component" value="Unassembled WGS sequence"/>
</dbReference>
<dbReference type="EMBL" id="JAIWYP010000015">
    <property type="protein sequence ID" value="KAH3701768.1"/>
    <property type="molecule type" value="Genomic_DNA"/>
</dbReference>
<dbReference type="AlphaFoldDB" id="A0A9D3YMT3"/>
<dbReference type="Gene3D" id="3.40.50.2300">
    <property type="match status" value="2"/>
</dbReference>
<organism evidence="1 2">
    <name type="scientific">Dreissena polymorpha</name>
    <name type="common">Zebra mussel</name>
    <name type="synonym">Mytilus polymorpha</name>
    <dbReference type="NCBI Taxonomy" id="45954"/>
    <lineage>
        <taxon>Eukaryota</taxon>
        <taxon>Metazoa</taxon>
        <taxon>Spiralia</taxon>
        <taxon>Lophotrochozoa</taxon>
        <taxon>Mollusca</taxon>
        <taxon>Bivalvia</taxon>
        <taxon>Autobranchia</taxon>
        <taxon>Heteroconchia</taxon>
        <taxon>Euheterodonta</taxon>
        <taxon>Imparidentia</taxon>
        <taxon>Neoheterodontei</taxon>
        <taxon>Myida</taxon>
        <taxon>Dreissenoidea</taxon>
        <taxon>Dreissenidae</taxon>
        <taxon>Dreissena</taxon>
    </lineage>
</organism>
<reference evidence="1" key="1">
    <citation type="journal article" date="2019" name="bioRxiv">
        <title>The Genome of the Zebra Mussel, Dreissena polymorpha: A Resource for Invasive Species Research.</title>
        <authorList>
            <person name="McCartney M.A."/>
            <person name="Auch B."/>
            <person name="Kono T."/>
            <person name="Mallez S."/>
            <person name="Zhang Y."/>
            <person name="Obille A."/>
            <person name="Becker A."/>
            <person name="Abrahante J.E."/>
            <person name="Garbe J."/>
            <person name="Badalamenti J.P."/>
            <person name="Herman A."/>
            <person name="Mangelson H."/>
            <person name="Liachko I."/>
            <person name="Sullivan S."/>
            <person name="Sone E.D."/>
            <person name="Koren S."/>
            <person name="Silverstein K.A.T."/>
            <person name="Beckman K.B."/>
            <person name="Gohl D.M."/>
        </authorList>
    </citation>
    <scope>NUCLEOTIDE SEQUENCE</scope>
    <source>
        <strain evidence="1">Duluth1</strain>
        <tissue evidence="1">Whole animal</tissue>
    </source>
</reference>
<reference evidence="1" key="2">
    <citation type="submission" date="2020-11" db="EMBL/GenBank/DDBJ databases">
        <authorList>
            <person name="McCartney M.A."/>
            <person name="Auch B."/>
            <person name="Kono T."/>
            <person name="Mallez S."/>
            <person name="Becker A."/>
            <person name="Gohl D.M."/>
            <person name="Silverstein K.A.T."/>
            <person name="Koren S."/>
            <person name="Bechman K.B."/>
            <person name="Herman A."/>
            <person name="Abrahante J.E."/>
            <person name="Garbe J."/>
        </authorList>
    </citation>
    <scope>NUCLEOTIDE SEQUENCE</scope>
    <source>
        <strain evidence="1">Duluth1</strain>
        <tissue evidence="1">Whole animal</tissue>
    </source>
</reference>
<comment type="caution">
    <text evidence="1">The sequence shown here is derived from an EMBL/GenBank/DDBJ whole genome shotgun (WGS) entry which is preliminary data.</text>
</comment>
<evidence type="ECO:0000313" key="2">
    <source>
        <dbReference type="Proteomes" id="UP000828390"/>
    </source>
</evidence>
<keyword evidence="2" id="KW-1185">Reference proteome</keyword>
<proteinExistence type="predicted"/>